<dbReference type="InterPro" id="IPR011009">
    <property type="entry name" value="Kinase-like_dom_sf"/>
</dbReference>
<reference evidence="2" key="1">
    <citation type="submission" date="2020-11" db="EMBL/GenBank/DDBJ databases">
        <authorList>
            <consortium name="DOE Joint Genome Institute"/>
            <person name="Ahrendt S."/>
            <person name="Riley R."/>
            <person name="Andreopoulos W."/>
            <person name="Labutti K."/>
            <person name="Pangilinan J."/>
            <person name="Ruiz-Duenas F.J."/>
            <person name="Barrasa J.M."/>
            <person name="Sanchez-Garcia M."/>
            <person name="Camarero S."/>
            <person name="Miyauchi S."/>
            <person name="Serrano A."/>
            <person name="Linde D."/>
            <person name="Babiker R."/>
            <person name="Drula E."/>
            <person name="Ayuso-Fernandez I."/>
            <person name="Pacheco R."/>
            <person name="Padilla G."/>
            <person name="Ferreira P."/>
            <person name="Barriuso J."/>
            <person name="Kellner H."/>
            <person name="Castanera R."/>
            <person name="Alfaro M."/>
            <person name="Ramirez L."/>
            <person name="Pisabarro A.G."/>
            <person name="Kuo A."/>
            <person name="Tritt A."/>
            <person name="Lipzen A."/>
            <person name="He G."/>
            <person name="Yan M."/>
            <person name="Ng V."/>
            <person name="Cullen D."/>
            <person name="Martin F."/>
            <person name="Rosso M.-N."/>
            <person name="Henrissat B."/>
            <person name="Hibbett D."/>
            <person name="Martinez A.T."/>
            <person name="Grigoriev I.V."/>
        </authorList>
    </citation>
    <scope>NUCLEOTIDE SEQUENCE</scope>
    <source>
        <strain evidence="2">MF-IS2</strain>
    </source>
</reference>
<feature type="domain" description="Protein kinase" evidence="1">
    <location>
        <begin position="1"/>
        <end position="90"/>
    </location>
</feature>
<accession>A0A9P5WZG5</accession>
<dbReference type="SUPFAM" id="SSF56112">
    <property type="entry name" value="Protein kinase-like (PK-like)"/>
    <property type="match status" value="1"/>
</dbReference>
<evidence type="ECO:0000259" key="1">
    <source>
        <dbReference type="PROSITE" id="PS50011"/>
    </source>
</evidence>
<dbReference type="PROSITE" id="PS50011">
    <property type="entry name" value="PROTEIN_KINASE_DOM"/>
    <property type="match status" value="1"/>
</dbReference>
<gene>
    <name evidence="2" type="ORF">P691DRAFT_686818</name>
</gene>
<comment type="caution">
    <text evidence="2">The sequence shown here is derived from an EMBL/GenBank/DDBJ whole genome shotgun (WGS) entry which is preliminary data.</text>
</comment>
<evidence type="ECO:0000313" key="2">
    <source>
        <dbReference type="EMBL" id="KAF9440681.1"/>
    </source>
</evidence>
<dbReference type="GO" id="GO:0004672">
    <property type="term" value="F:protein kinase activity"/>
    <property type="evidence" value="ECO:0007669"/>
    <property type="project" value="InterPro"/>
</dbReference>
<feature type="non-terminal residue" evidence="2">
    <location>
        <position position="1"/>
    </location>
</feature>
<dbReference type="OrthoDB" id="4062651at2759"/>
<dbReference type="AlphaFoldDB" id="A0A9P5WZG5"/>
<organism evidence="2 3">
    <name type="scientific">Macrolepiota fuliginosa MF-IS2</name>
    <dbReference type="NCBI Taxonomy" id="1400762"/>
    <lineage>
        <taxon>Eukaryota</taxon>
        <taxon>Fungi</taxon>
        <taxon>Dikarya</taxon>
        <taxon>Basidiomycota</taxon>
        <taxon>Agaricomycotina</taxon>
        <taxon>Agaricomycetes</taxon>
        <taxon>Agaricomycetidae</taxon>
        <taxon>Agaricales</taxon>
        <taxon>Agaricineae</taxon>
        <taxon>Agaricaceae</taxon>
        <taxon>Macrolepiota</taxon>
    </lineage>
</organism>
<protein>
    <recommendedName>
        <fullName evidence="1">Protein kinase domain-containing protein</fullName>
    </recommendedName>
</protein>
<dbReference type="EMBL" id="MU152333">
    <property type="protein sequence ID" value="KAF9440681.1"/>
    <property type="molecule type" value="Genomic_DNA"/>
</dbReference>
<name>A0A9P5WZG5_9AGAR</name>
<sequence>NILIDANVSARLADFGLSSIIDIDIPRWTSLETMTRTGGTTCWVAPGMIEEEEDGGWLRQSFVSDIYSLASVVIEASFQKTFSVSSITWY</sequence>
<keyword evidence="3" id="KW-1185">Reference proteome</keyword>
<dbReference type="Proteomes" id="UP000807342">
    <property type="component" value="Unassembled WGS sequence"/>
</dbReference>
<dbReference type="GO" id="GO:0005524">
    <property type="term" value="F:ATP binding"/>
    <property type="evidence" value="ECO:0007669"/>
    <property type="project" value="InterPro"/>
</dbReference>
<proteinExistence type="predicted"/>
<dbReference type="InterPro" id="IPR000719">
    <property type="entry name" value="Prot_kinase_dom"/>
</dbReference>
<dbReference type="Gene3D" id="1.10.510.10">
    <property type="entry name" value="Transferase(Phosphotransferase) domain 1"/>
    <property type="match status" value="1"/>
</dbReference>
<evidence type="ECO:0000313" key="3">
    <source>
        <dbReference type="Proteomes" id="UP000807342"/>
    </source>
</evidence>